<evidence type="ECO:0000259" key="8">
    <source>
        <dbReference type="Pfam" id="PF13742"/>
    </source>
</evidence>
<organism evidence="9 10">
    <name type="scientific">Clostridium disporicum</name>
    <dbReference type="NCBI Taxonomy" id="84024"/>
    <lineage>
        <taxon>Bacteria</taxon>
        <taxon>Bacillati</taxon>
        <taxon>Bacillota</taxon>
        <taxon>Clostridia</taxon>
        <taxon>Eubacteriales</taxon>
        <taxon>Clostridiaceae</taxon>
        <taxon>Clostridium</taxon>
    </lineage>
</organism>
<name>A0A174G9K0_9CLOT</name>
<evidence type="ECO:0000259" key="7">
    <source>
        <dbReference type="Pfam" id="PF02601"/>
    </source>
</evidence>
<dbReference type="AlphaFoldDB" id="A0A174G9K0"/>
<dbReference type="Pfam" id="PF13742">
    <property type="entry name" value="tRNA_anti_2"/>
    <property type="match status" value="1"/>
</dbReference>
<comment type="function">
    <text evidence="5">Bidirectionally degrades single-stranded DNA into large acid-insoluble oligonucleotides, which are then degraded further into small acid-soluble oligonucleotides.</text>
</comment>
<comment type="subunit">
    <text evidence="5">Heterooligomer composed of large and small subunits.</text>
</comment>
<evidence type="ECO:0000313" key="9">
    <source>
        <dbReference type="EMBL" id="CUO57796.1"/>
    </source>
</evidence>
<evidence type="ECO:0000313" key="10">
    <source>
        <dbReference type="Proteomes" id="UP000095594"/>
    </source>
</evidence>
<protein>
    <recommendedName>
        <fullName evidence="5">Exodeoxyribonuclease 7 large subunit</fullName>
        <ecNumber evidence="5">3.1.11.6</ecNumber>
    </recommendedName>
    <alternativeName>
        <fullName evidence="5">Exodeoxyribonuclease VII large subunit</fullName>
        <shortName evidence="5">Exonuclease VII large subunit</shortName>
    </alternativeName>
</protein>
<dbReference type="CDD" id="cd04489">
    <property type="entry name" value="ExoVII_LU_OBF"/>
    <property type="match status" value="1"/>
</dbReference>
<comment type="subcellular location">
    <subcellularLocation>
        <location evidence="5 6">Cytoplasm</location>
    </subcellularLocation>
</comment>
<dbReference type="NCBIfam" id="TIGR00237">
    <property type="entry name" value="xseA"/>
    <property type="match status" value="1"/>
</dbReference>
<gene>
    <name evidence="5 9" type="primary">xseA</name>
    <name evidence="9" type="ORF">ERS852471_01812</name>
</gene>
<keyword evidence="1 5" id="KW-0963">Cytoplasm</keyword>
<comment type="similarity">
    <text evidence="5 6">Belongs to the XseA family.</text>
</comment>
<dbReference type="RefSeq" id="WP_055265822.1">
    <property type="nucleotide sequence ID" value="NZ_CABIXQ010000011.1"/>
</dbReference>
<dbReference type="Proteomes" id="UP000095594">
    <property type="component" value="Unassembled WGS sequence"/>
</dbReference>
<keyword evidence="4 5" id="KW-0269">Exonuclease</keyword>
<keyword evidence="2 5" id="KW-0540">Nuclease</keyword>
<dbReference type="GO" id="GO:0005737">
    <property type="term" value="C:cytoplasm"/>
    <property type="evidence" value="ECO:0007669"/>
    <property type="project" value="UniProtKB-SubCell"/>
</dbReference>
<keyword evidence="3 5" id="KW-0378">Hydrolase</keyword>
<evidence type="ECO:0000256" key="3">
    <source>
        <dbReference type="ARBA" id="ARBA00022801"/>
    </source>
</evidence>
<dbReference type="PANTHER" id="PTHR30008:SF0">
    <property type="entry name" value="EXODEOXYRIBONUCLEASE 7 LARGE SUBUNIT"/>
    <property type="match status" value="1"/>
</dbReference>
<dbReference type="GO" id="GO:0003676">
    <property type="term" value="F:nucleic acid binding"/>
    <property type="evidence" value="ECO:0007669"/>
    <property type="project" value="InterPro"/>
</dbReference>
<dbReference type="GO" id="GO:0006308">
    <property type="term" value="P:DNA catabolic process"/>
    <property type="evidence" value="ECO:0007669"/>
    <property type="project" value="UniProtKB-UniRule"/>
</dbReference>
<dbReference type="Pfam" id="PF02601">
    <property type="entry name" value="Exonuc_VII_L"/>
    <property type="match status" value="1"/>
</dbReference>
<evidence type="ECO:0000256" key="6">
    <source>
        <dbReference type="RuleBase" id="RU004355"/>
    </source>
</evidence>
<sequence>MKIKTLSVSEVNNYIKKILDNDFILNNLSVKGEISNLKLHSSGHIYFSLKDSAGKINCIMFKNRAYDLRFPLEDGMEVVIRGRASVYTASGTFQIYCDEIEKEGIGELYVKFEKLKSKLAKEGYFDEDLKKDIPRDIRSIGVVTSETGAAIQDIKNVIRRRNTLVDIMLYPAQVQGNGAYKTIIEGIKYFNRKKNVDVIIIGRGGGSIEELWNFNEEELAKTIFNSNIPIVSAVGHEVDFTISDFVADIRAATPSQAGELVAPLEEDIYKRIEINKYNLNTIMQRKFEIEKNLLESYDEVLRLKSPLNKIVNGYLEVQNLKERLDFSIKNKIDKEKQKLISLNEILQARSPINILRKGYAIIKDENDNILKNVEDFSDKEEINITLRDGYVKGSFILTERGGDL</sequence>
<feature type="domain" description="OB-fold nucleic acid binding" evidence="8">
    <location>
        <begin position="6"/>
        <end position="101"/>
    </location>
</feature>
<dbReference type="InterPro" id="IPR020579">
    <property type="entry name" value="Exonuc_VII_lsu_C"/>
</dbReference>
<evidence type="ECO:0000256" key="5">
    <source>
        <dbReference type="HAMAP-Rule" id="MF_00378"/>
    </source>
</evidence>
<dbReference type="OrthoDB" id="9802795at2"/>
<dbReference type="HAMAP" id="MF_00378">
    <property type="entry name" value="Exonuc_7_L"/>
    <property type="match status" value="1"/>
</dbReference>
<dbReference type="GO" id="GO:0008855">
    <property type="term" value="F:exodeoxyribonuclease VII activity"/>
    <property type="evidence" value="ECO:0007669"/>
    <property type="project" value="UniProtKB-UniRule"/>
</dbReference>
<reference evidence="9 10" key="1">
    <citation type="submission" date="2015-09" db="EMBL/GenBank/DDBJ databases">
        <authorList>
            <consortium name="Pathogen Informatics"/>
        </authorList>
    </citation>
    <scope>NUCLEOTIDE SEQUENCE [LARGE SCALE GENOMIC DNA]</scope>
    <source>
        <strain evidence="9 10">2789STDY5834856</strain>
    </source>
</reference>
<comment type="catalytic activity">
    <reaction evidence="5 6">
        <text>Exonucleolytic cleavage in either 5'- to 3'- or 3'- to 5'-direction to yield nucleoside 5'-phosphates.</text>
        <dbReference type="EC" id="3.1.11.6"/>
    </reaction>
</comment>
<dbReference type="PANTHER" id="PTHR30008">
    <property type="entry name" value="EXODEOXYRIBONUCLEASE 7 LARGE SUBUNIT"/>
    <property type="match status" value="1"/>
</dbReference>
<dbReference type="EMBL" id="CYZX01000011">
    <property type="protein sequence ID" value="CUO57796.1"/>
    <property type="molecule type" value="Genomic_DNA"/>
</dbReference>
<dbReference type="EC" id="3.1.11.6" evidence="5"/>
<feature type="domain" description="Exonuclease VII large subunit C-terminal" evidence="7">
    <location>
        <begin position="124"/>
        <end position="306"/>
    </location>
</feature>
<evidence type="ECO:0000256" key="2">
    <source>
        <dbReference type="ARBA" id="ARBA00022722"/>
    </source>
</evidence>
<dbReference type="GO" id="GO:0009318">
    <property type="term" value="C:exodeoxyribonuclease VII complex"/>
    <property type="evidence" value="ECO:0007669"/>
    <property type="project" value="UniProtKB-UniRule"/>
</dbReference>
<proteinExistence type="inferred from homology"/>
<evidence type="ECO:0000256" key="4">
    <source>
        <dbReference type="ARBA" id="ARBA00022839"/>
    </source>
</evidence>
<dbReference type="InterPro" id="IPR003753">
    <property type="entry name" value="Exonuc_VII_L"/>
</dbReference>
<accession>A0A174G9K0</accession>
<evidence type="ECO:0000256" key="1">
    <source>
        <dbReference type="ARBA" id="ARBA00022490"/>
    </source>
</evidence>
<dbReference type="InterPro" id="IPR025824">
    <property type="entry name" value="OB-fold_nuc-bd_dom"/>
</dbReference>